<reference evidence="1" key="1">
    <citation type="submission" date="2020-05" db="EMBL/GenBank/DDBJ databases">
        <title>Phylogenomic resolution of chytrid fungi.</title>
        <authorList>
            <person name="Stajich J.E."/>
            <person name="Amses K."/>
            <person name="Simmons R."/>
            <person name="Seto K."/>
            <person name="Myers J."/>
            <person name="Bonds A."/>
            <person name="Quandt C.A."/>
            <person name="Barry K."/>
            <person name="Liu P."/>
            <person name="Grigoriev I."/>
            <person name="Longcore J.E."/>
            <person name="James T.Y."/>
        </authorList>
    </citation>
    <scope>NUCLEOTIDE SEQUENCE</scope>
    <source>
        <strain evidence="1">JEL0476</strain>
    </source>
</reference>
<keyword evidence="2" id="KW-1185">Reference proteome</keyword>
<dbReference type="EMBL" id="JADGJW010000104">
    <property type="protein sequence ID" value="KAJ3224120.1"/>
    <property type="molecule type" value="Genomic_DNA"/>
</dbReference>
<proteinExistence type="predicted"/>
<dbReference type="AlphaFoldDB" id="A0AAD5U4M1"/>
<name>A0AAD5U4M1_9FUNG</name>
<accession>A0AAD5U4M1</accession>
<gene>
    <name evidence="1" type="ORF">HK099_000231</name>
</gene>
<organism evidence="1 2">
    <name type="scientific">Clydaea vesicula</name>
    <dbReference type="NCBI Taxonomy" id="447962"/>
    <lineage>
        <taxon>Eukaryota</taxon>
        <taxon>Fungi</taxon>
        <taxon>Fungi incertae sedis</taxon>
        <taxon>Chytridiomycota</taxon>
        <taxon>Chytridiomycota incertae sedis</taxon>
        <taxon>Chytridiomycetes</taxon>
        <taxon>Lobulomycetales</taxon>
        <taxon>Lobulomycetaceae</taxon>
        <taxon>Clydaea</taxon>
    </lineage>
</organism>
<evidence type="ECO:0000313" key="1">
    <source>
        <dbReference type="EMBL" id="KAJ3224120.1"/>
    </source>
</evidence>
<dbReference type="Proteomes" id="UP001211065">
    <property type="component" value="Unassembled WGS sequence"/>
</dbReference>
<sequence length="228" mass="26615">MHSTKDVDNLFGYLERSNALNAKLYTSAIPLRVIPSVMESNRTADLTTLCGKWWAFYQQHENEIFCLHCFIYNGERLKTSDHRCTPMNQFVKKCFDCLGPHWAKDKSCTKIGSVIKNFSKGWNGEYFCFVCSFPRGNFKHNRFDRCNAPFKQYISPAVHFIWEIEKLRKHFLSSNLFGTSVNLSEITSKDSYQNFLYKRVANTPFLGINLAFFWLMELITDMQGISFL</sequence>
<comment type="caution">
    <text evidence="1">The sequence shown here is derived from an EMBL/GenBank/DDBJ whole genome shotgun (WGS) entry which is preliminary data.</text>
</comment>
<evidence type="ECO:0000313" key="2">
    <source>
        <dbReference type="Proteomes" id="UP001211065"/>
    </source>
</evidence>
<protein>
    <submittedName>
        <fullName evidence="1">Uncharacterized protein</fullName>
    </submittedName>
</protein>